<dbReference type="Pfam" id="PF23400">
    <property type="entry name" value="CARF_Card1"/>
    <property type="match status" value="1"/>
</dbReference>
<dbReference type="Proteomes" id="UP000295455">
    <property type="component" value="Unassembled WGS sequence"/>
</dbReference>
<evidence type="ECO:0000259" key="2">
    <source>
        <dbReference type="Pfam" id="PF23400"/>
    </source>
</evidence>
<dbReference type="Gene3D" id="3.40.50.10770">
    <property type="entry name" value="Hypothetical protein VC1899 like domain (Restriction endonuclease-like)"/>
    <property type="match status" value="1"/>
</dbReference>
<feature type="domain" description="Card1 endonuclease" evidence="1">
    <location>
        <begin position="230"/>
        <end position="349"/>
    </location>
</feature>
<dbReference type="EMBL" id="SLUP01000002">
    <property type="protein sequence ID" value="TCL67820.1"/>
    <property type="molecule type" value="Genomic_DNA"/>
</dbReference>
<dbReference type="InterPro" id="IPR011335">
    <property type="entry name" value="Restrct_endonuc-II-like"/>
</dbReference>
<feature type="domain" description="Card1 CARF" evidence="2">
    <location>
        <begin position="60"/>
        <end position="132"/>
    </location>
</feature>
<evidence type="ECO:0000313" key="4">
    <source>
        <dbReference type="Proteomes" id="UP000295455"/>
    </source>
</evidence>
<dbReference type="InterPro" id="IPR011856">
    <property type="entry name" value="tRNA_endonuc-like_dom_sf"/>
</dbReference>
<reference evidence="3 4" key="1">
    <citation type="submission" date="2019-03" db="EMBL/GenBank/DDBJ databases">
        <title>Genomic Encyclopedia of Type Strains, Phase IV (KMG-IV): sequencing the most valuable type-strain genomes for metagenomic binning, comparative biology and taxonomic classification.</title>
        <authorList>
            <person name="Goeker M."/>
        </authorList>
    </citation>
    <scope>NUCLEOTIDE SEQUENCE [LARGE SCALE GENOMIC DNA]</scope>
    <source>
        <strain evidence="3 4">DSM 18792</strain>
    </source>
</reference>
<name>A0A4R1RPF0_9FLAO</name>
<dbReference type="Pfam" id="PF09002">
    <property type="entry name" value="Card1_endonuc"/>
    <property type="match status" value="1"/>
</dbReference>
<dbReference type="AlphaFoldDB" id="A0A4R1RPF0"/>
<dbReference type="OrthoDB" id="9785117at2"/>
<dbReference type="GO" id="GO:0003676">
    <property type="term" value="F:nucleic acid binding"/>
    <property type="evidence" value="ECO:0007669"/>
    <property type="project" value="InterPro"/>
</dbReference>
<evidence type="ECO:0000313" key="3">
    <source>
        <dbReference type="EMBL" id="TCL67820.1"/>
    </source>
</evidence>
<dbReference type="SUPFAM" id="SSF52980">
    <property type="entry name" value="Restriction endonuclease-like"/>
    <property type="match status" value="1"/>
</dbReference>
<dbReference type="RefSeq" id="WP_132215821.1">
    <property type="nucleotide sequence ID" value="NZ_OX156936.1"/>
</dbReference>
<protein>
    <submittedName>
        <fullName evidence="3">Uncharacterized protein DUF1887</fullName>
    </submittedName>
</protein>
<dbReference type="InterPro" id="IPR056339">
    <property type="entry name" value="CARF_Card1"/>
</dbReference>
<evidence type="ECO:0000259" key="1">
    <source>
        <dbReference type="Pfam" id="PF09002"/>
    </source>
</evidence>
<sequence length="357" mass="41301">MTHQITILGGQISPVFWGLFEKQPEIAHLIYTKDSRHHIPILESLFPKIVFHSKQVKPYDFEEIKTSIEEILIEHEGNTFELNLTGGTKVMALACQHVFKDFSLSSFYIDQGHKIYDFRTQSYSAINSKIKLKIFITLSGHNNYSSNNITDFNTDEFNFSKEISRISSTELYKESAKDVRFKIKDLGKCNNFSFSKGKNLLNWNKPLITLKDNQNQIKFRNSKAFEIAFCGIWWELVVADAIKNWKKIYELQLNVQLFSKLDNSNKKNEIDIVVNTGKNLIFIECKSGNVIQSDINKIRAVNRLYGGVTSKSILVCKYKPRTDIIEKCNDLGIYIFFDKNLKNLPNKLDHVLSEMEI</sequence>
<dbReference type="Gene3D" id="3.40.1350.10">
    <property type="match status" value="1"/>
</dbReference>
<keyword evidence="4" id="KW-1185">Reference proteome</keyword>
<gene>
    <name evidence="3" type="ORF">EV196_102383</name>
</gene>
<accession>A0A4R1RPF0</accession>
<comment type="caution">
    <text evidence="3">The sequence shown here is derived from an EMBL/GenBank/DDBJ whole genome shotgun (WGS) entry which is preliminary data.</text>
</comment>
<proteinExistence type="predicted"/>
<organism evidence="3 4">
    <name type="scientific">Mariniflexile fucanivorans</name>
    <dbReference type="NCBI Taxonomy" id="264023"/>
    <lineage>
        <taxon>Bacteria</taxon>
        <taxon>Pseudomonadati</taxon>
        <taxon>Bacteroidota</taxon>
        <taxon>Flavobacteriia</taxon>
        <taxon>Flavobacteriales</taxon>
        <taxon>Flavobacteriaceae</taxon>
        <taxon>Mariniflexile</taxon>
    </lineage>
</organism>
<dbReference type="InterPro" id="IPR015093">
    <property type="entry name" value="Card1_endonucl_dom"/>
</dbReference>